<evidence type="ECO:0000256" key="1">
    <source>
        <dbReference type="SAM" id="MobiDB-lite"/>
    </source>
</evidence>
<reference evidence="3" key="1">
    <citation type="journal article" date="2019" name="Int. J. Syst. Evol. Microbiol.">
        <title>The Global Catalogue of Microorganisms (GCM) 10K type strain sequencing project: providing services to taxonomists for standard genome sequencing and annotation.</title>
        <authorList>
            <consortium name="The Broad Institute Genomics Platform"/>
            <consortium name="The Broad Institute Genome Sequencing Center for Infectious Disease"/>
            <person name="Wu L."/>
            <person name="Ma J."/>
        </authorList>
    </citation>
    <scope>NUCLEOTIDE SEQUENCE [LARGE SCALE GENOMIC DNA]</scope>
    <source>
        <strain evidence="3">CGMCC 1.15407</strain>
    </source>
</reference>
<feature type="region of interest" description="Disordered" evidence="1">
    <location>
        <begin position="97"/>
        <end position="123"/>
    </location>
</feature>
<dbReference type="EMBL" id="BMIU01000010">
    <property type="protein sequence ID" value="GGF34440.1"/>
    <property type="molecule type" value="Genomic_DNA"/>
</dbReference>
<sequence>MTVAEQKAALTEKLKGAPQKFIDYNLRSIERMNFKDEDDFNGYADEVANDLQELQQLQANGKLKGFGGHPGRASNSQADDDSQKAKINEIVRNMLRIPPKPNATDSPKKLSKTKKMVKNIMKY</sequence>
<evidence type="ECO:0000313" key="2">
    <source>
        <dbReference type="EMBL" id="GGF34440.1"/>
    </source>
</evidence>
<evidence type="ECO:0000313" key="3">
    <source>
        <dbReference type="Proteomes" id="UP000647339"/>
    </source>
</evidence>
<dbReference type="RefSeq" id="WP_137401849.1">
    <property type="nucleotide sequence ID" value="NZ_BMIU01000010.1"/>
</dbReference>
<protein>
    <submittedName>
        <fullName evidence="2">Uncharacterized protein</fullName>
    </submittedName>
</protein>
<proteinExistence type="predicted"/>
<keyword evidence="3" id="KW-1185">Reference proteome</keyword>
<accession>A0ABQ1V1W8</accession>
<dbReference type="Proteomes" id="UP000647339">
    <property type="component" value="Unassembled WGS sequence"/>
</dbReference>
<name>A0ABQ1V1W8_9BACT</name>
<feature type="region of interest" description="Disordered" evidence="1">
    <location>
        <begin position="60"/>
        <end position="83"/>
    </location>
</feature>
<comment type="caution">
    <text evidence="2">The sequence shown here is derived from an EMBL/GenBank/DDBJ whole genome shotgun (WGS) entry which is preliminary data.</text>
</comment>
<organism evidence="2 3">
    <name type="scientific">Echinicola rosea</name>
    <dbReference type="NCBI Taxonomy" id="1807691"/>
    <lineage>
        <taxon>Bacteria</taxon>
        <taxon>Pseudomonadati</taxon>
        <taxon>Bacteroidota</taxon>
        <taxon>Cytophagia</taxon>
        <taxon>Cytophagales</taxon>
        <taxon>Cyclobacteriaceae</taxon>
        <taxon>Echinicola</taxon>
    </lineage>
</organism>
<gene>
    <name evidence="2" type="ORF">GCM10011339_23370</name>
</gene>